<evidence type="ECO:0000313" key="3">
    <source>
        <dbReference type="Proteomes" id="UP000380386"/>
    </source>
</evidence>
<protein>
    <submittedName>
        <fullName evidence="2">N-acetyltransferase family protein</fullName>
    </submittedName>
</protein>
<accession>A0A5P0ZKC7</accession>
<evidence type="ECO:0000259" key="1">
    <source>
        <dbReference type="PROSITE" id="PS51186"/>
    </source>
</evidence>
<dbReference type="CDD" id="cd04301">
    <property type="entry name" value="NAT_SF"/>
    <property type="match status" value="1"/>
</dbReference>
<dbReference type="OrthoDB" id="9798006at2"/>
<reference evidence="2 3" key="1">
    <citation type="journal article" date="2019" name="Syst. Appl. Microbiol.">
        <title>Polyphasic characterization of two novel Lactobacillus spp. isolated from blown salami packages: Description of Lactobacillus halodurans sp. nov. and Lactobacillus salsicarnum sp. nov.</title>
        <authorList>
            <person name="Schuster J.A."/>
            <person name="Klingl A."/>
            <person name="Vogel R.F."/>
            <person name="Ehrmann M.A."/>
        </authorList>
    </citation>
    <scope>NUCLEOTIDE SEQUENCE [LARGE SCALE GENOMIC DNA]</scope>
    <source>
        <strain evidence="2 3">TMW 1.2118</strain>
    </source>
</reference>
<dbReference type="GO" id="GO:0016747">
    <property type="term" value="F:acyltransferase activity, transferring groups other than amino-acyl groups"/>
    <property type="evidence" value="ECO:0007669"/>
    <property type="project" value="InterPro"/>
</dbReference>
<dbReference type="PROSITE" id="PS51186">
    <property type="entry name" value="GNAT"/>
    <property type="match status" value="1"/>
</dbReference>
<dbReference type="InterPro" id="IPR016181">
    <property type="entry name" value="Acyl_CoA_acyltransferase"/>
</dbReference>
<organism evidence="2 3">
    <name type="scientific">Companilactobacillus mishanensis</name>
    <dbReference type="NCBI Taxonomy" id="2486008"/>
    <lineage>
        <taxon>Bacteria</taxon>
        <taxon>Bacillati</taxon>
        <taxon>Bacillota</taxon>
        <taxon>Bacilli</taxon>
        <taxon>Lactobacillales</taxon>
        <taxon>Lactobacillaceae</taxon>
        <taxon>Companilactobacillus</taxon>
    </lineage>
</organism>
<dbReference type="Gene3D" id="3.40.630.30">
    <property type="match status" value="1"/>
</dbReference>
<keyword evidence="2" id="KW-0808">Transferase</keyword>
<feature type="domain" description="N-acetyltransferase" evidence="1">
    <location>
        <begin position="2"/>
        <end position="164"/>
    </location>
</feature>
<proteinExistence type="predicted"/>
<dbReference type="RefSeq" id="WP_153383900.1">
    <property type="nucleotide sequence ID" value="NZ_VDFM01000018.1"/>
</dbReference>
<sequence length="179" mass="20623">MVRIRPVNIADAKAALAIYAPYVTNTSVTFEYEVPTETEFENRISEISKVYPYLIAEDDDGTILGYAYAHRYRPREAYDWAVEISIYVDKNTRGAGIGKMLYTTMEEELAKQNVVNIVSYVTGENKNSVAFHEKMGYQEVGILKKMGYKFDKWYDVYVMQKRISDTDHPGKFIPISEIK</sequence>
<dbReference type="SUPFAM" id="SSF55729">
    <property type="entry name" value="Acyl-CoA N-acyltransferases (Nat)"/>
    <property type="match status" value="1"/>
</dbReference>
<dbReference type="PANTHER" id="PTHR43072:SF8">
    <property type="entry name" value="ACYLTRANSFERASE FABY-RELATED"/>
    <property type="match status" value="1"/>
</dbReference>
<dbReference type="Proteomes" id="UP000380386">
    <property type="component" value="Unassembled WGS sequence"/>
</dbReference>
<evidence type="ECO:0000313" key="2">
    <source>
        <dbReference type="EMBL" id="MQS53445.1"/>
    </source>
</evidence>
<gene>
    <name evidence="2" type="ORF">FHL02_10470</name>
</gene>
<dbReference type="PANTHER" id="PTHR43072">
    <property type="entry name" value="N-ACETYLTRANSFERASE"/>
    <property type="match status" value="1"/>
</dbReference>
<name>A0A5P0ZKC7_9LACO</name>
<dbReference type="EMBL" id="VDFM01000018">
    <property type="protein sequence ID" value="MQS53445.1"/>
    <property type="molecule type" value="Genomic_DNA"/>
</dbReference>
<dbReference type="AlphaFoldDB" id="A0A5P0ZKC7"/>
<dbReference type="Pfam" id="PF13420">
    <property type="entry name" value="Acetyltransf_4"/>
    <property type="match status" value="1"/>
</dbReference>
<comment type="caution">
    <text evidence="2">The sequence shown here is derived from an EMBL/GenBank/DDBJ whole genome shotgun (WGS) entry which is preliminary data.</text>
</comment>
<dbReference type="InterPro" id="IPR000182">
    <property type="entry name" value="GNAT_dom"/>
</dbReference>